<sequence length="174" mass="19028">MIGRALAALMIAWLLGFTWFAAALPQPAPASEKTQVIVVPTGGVGRISRGLEMLRAGAAERLLVSGVDHSVKPREFAAEYEVTPGEMDCCVILGFTALDTRGNARETADWIIQGKYRSLRLVTSDWHMRRSAGELQQVLPQGVRVVEDGVPTEPSLGTLFLEYHKLLASWLGRL</sequence>
<feature type="domain" description="DUF218" evidence="1">
    <location>
        <begin position="35"/>
        <end position="143"/>
    </location>
</feature>
<keyword evidence="3" id="KW-1185">Reference proteome</keyword>
<dbReference type="PANTHER" id="PTHR30336:SF4">
    <property type="entry name" value="ENVELOPE BIOGENESIS FACTOR ELYC"/>
    <property type="match status" value="1"/>
</dbReference>
<dbReference type="InterPro" id="IPR051599">
    <property type="entry name" value="Cell_Envelope_Assoc"/>
</dbReference>
<dbReference type="InterPro" id="IPR003848">
    <property type="entry name" value="DUF218"/>
</dbReference>
<evidence type="ECO:0000259" key="1">
    <source>
        <dbReference type="Pfam" id="PF02698"/>
    </source>
</evidence>
<protein>
    <submittedName>
        <fullName evidence="2">YdcF family protein</fullName>
    </submittedName>
</protein>
<evidence type="ECO:0000313" key="2">
    <source>
        <dbReference type="EMBL" id="MXP40465.1"/>
    </source>
</evidence>
<organism evidence="2 3">
    <name type="scientific">Croceibacterium soli</name>
    <dbReference type="NCBI Taxonomy" id="1739690"/>
    <lineage>
        <taxon>Bacteria</taxon>
        <taxon>Pseudomonadati</taxon>
        <taxon>Pseudomonadota</taxon>
        <taxon>Alphaproteobacteria</taxon>
        <taxon>Sphingomonadales</taxon>
        <taxon>Erythrobacteraceae</taxon>
        <taxon>Croceibacterium</taxon>
    </lineage>
</organism>
<dbReference type="GO" id="GO:0043164">
    <property type="term" value="P:Gram-negative-bacterium-type cell wall biogenesis"/>
    <property type="evidence" value="ECO:0007669"/>
    <property type="project" value="TreeGrafter"/>
</dbReference>
<evidence type="ECO:0000313" key="3">
    <source>
        <dbReference type="Proteomes" id="UP000469159"/>
    </source>
</evidence>
<dbReference type="CDD" id="cd06259">
    <property type="entry name" value="YdcF-like"/>
    <property type="match status" value="1"/>
</dbReference>
<dbReference type="AlphaFoldDB" id="A0A6I4UTK6"/>
<gene>
    <name evidence="2" type="ORF">GRI75_02240</name>
</gene>
<dbReference type="Proteomes" id="UP000469159">
    <property type="component" value="Unassembled WGS sequence"/>
</dbReference>
<dbReference type="Pfam" id="PF02698">
    <property type="entry name" value="DUF218"/>
    <property type="match status" value="1"/>
</dbReference>
<name>A0A6I4UTK6_9SPHN</name>
<accession>A0A6I4UTK6</accession>
<dbReference type="OrthoDB" id="9812311at2"/>
<dbReference type="RefSeq" id="WP_160745296.1">
    <property type="nucleotide sequence ID" value="NZ_WTYK01000001.1"/>
</dbReference>
<reference evidence="2 3" key="1">
    <citation type="submission" date="2019-12" db="EMBL/GenBank/DDBJ databases">
        <title>Genomic-based taxomic classification of the family Erythrobacteraceae.</title>
        <authorList>
            <person name="Xu L."/>
        </authorList>
    </citation>
    <scope>NUCLEOTIDE SEQUENCE [LARGE SCALE GENOMIC DNA]</scope>
    <source>
        <strain evidence="2 3">MCCC 1K02066</strain>
    </source>
</reference>
<comment type="caution">
    <text evidence="2">The sequence shown here is derived from an EMBL/GenBank/DDBJ whole genome shotgun (WGS) entry which is preliminary data.</text>
</comment>
<dbReference type="GO" id="GO:0005886">
    <property type="term" value="C:plasma membrane"/>
    <property type="evidence" value="ECO:0007669"/>
    <property type="project" value="TreeGrafter"/>
</dbReference>
<dbReference type="PANTHER" id="PTHR30336">
    <property type="entry name" value="INNER MEMBRANE PROTEIN, PROBABLE PERMEASE"/>
    <property type="match status" value="1"/>
</dbReference>
<proteinExistence type="predicted"/>
<dbReference type="EMBL" id="WTYK01000001">
    <property type="protein sequence ID" value="MXP40465.1"/>
    <property type="molecule type" value="Genomic_DNA"/>
</dbReference>
<dbReference type="GO" id="GO:0000270">
    <property type="term" value="P:peptidoglycan metabolic process"/>
    <property type="evidence" value="ECO:0007669"/>
    <property type="project" value="TreeGrafter"/>
</dbReference>